<sequence length="313" mass="34879">MKNKTKAYITGISVLFSAIMALNVYADDYPLKQVSEGIYYHQGAQEDADQHNKGEIANTGFIMGDKCIAVVDSGGSYLEGKALLGAIREKSDLPICYVINTHAHPDHFLGNAAFKDTGATFIGNAKMPAAIEARKSFYETRFQEILGKYFKGTEFIEPTLLVSVDKPITIDLGDRELVLNSYPTSHTDNDLTVLDKKTKTLWAGDLLFVKRIPALDGSINGWLATIKKLEAMKLNAVIPGHGPAQYKDWHQAFDAEEHYFLTIREQIRAIINDMGTITEATDSVGLSEKGKWLLFDDYNKRNVTAAFTELEWE</sequence>
<dbReference type="GO" id="GO:0016787">
    <property type="term" value="F:hydrolase activity"/>
    <property type="evidence" value="ECO:0007669"/>
    <property type="project" value="UniProtKB-KW"/>
</dbReference>
<evidence type="ECO:0000256" key="1">
    <source>
        <dbReference type="ARBA" id="ARBA00005250"/>
    </source>
</evidence>
<evidence type="ECO:0000256" key="2">
    <source>
        <dbReference type="SAM" id="SignalP"/>
    </source>
</evidence>
<protein>
    <submittedName>
        <fullName evidence="4">Quinoprotein relay system zinc metallohydrolase 2</fullName>
    </submittedName>
</protein>
<name>A0A1I4A7E9_9GAMM</name>
<dbReference type="Gene3D" id="3.60.15.10">
    <property type="entry name" value="Ribonuclease Z/Hydroxyacylglutathione hydrolase-like"/>
    <property type="match status" value="1"/>
</dbReference>
<feature type="chain" id="PRO_5011779179" evidence="2">
    <location>
        <begin position="27"/>
        <end position="313"/>
    </location>
</feature>
<keyword evidence="2" id="KW-0732">Signal</keyword>
<dbReference type="OrthoDB" id="9769598at2"/>
<keyword evidence="5" id="KW-1185">Reference proteome</keyword>
<dbReference type="PANTHER" id="PTHR42951:SF4">
    <property type="entry name" value="ACYL-COENZYME A THIOESTERASE MBLAC2"/>
    <property type="match status" value="1"/>
</dbReference>
<evidence type="ECO:0000313" key="4">
    <source>
        <dbReference type="EMBL" id="SFK51861.1"/>
    </source>
</evidence>
<organism evidence="4 5">
    <name type="scientific">Methylophaga sulfidovorans</name>
    <dbReference type="NCBI Taxonomy" id="45496"/>
    <lineage>
        <taxon>Bacteria</taxon>
        <taxon>Pseudomonadati</taxon>
        <taxon>Pseudomonadota</taxon>
        <taxon>Gammaproteobacteria</taxon>
        <taxon>Thiotrichales</taxon>
        <taxon>Piscirickettsiaceae</taxon>
        <taxon>Methylophaga</taxon>
    </lineage>
</organism>
<dbReference type="InterPro" id="IPR036866">
    <property type="entry name" value="RibonucZ/Hydroxyglut_hydro"/>
</dbReference>
<dbReference type="InterPro" id="IPR001279">
    <property type="entry name" value="Metallo-B-lactamas"/>
</dbReference>
<feature type="domain" description="Metallo-beta-lactamase" evidence="3">
    <location>
        <begin position="56"/>
        <end position="241"/>
    </location>
</feature>
<evidence type="ECO:0000259" key="3">
    <source>
        <dbReference type="SMART" id="SM00849"/>
    </source>
</evidence>
<comment type="similarity">
    <text evidence="1">Belongs to the metallo-beta-lactamase superfamily. Class-B beta-lactamase family.</text>
</comment>
<dbReference type="Pfam" id="PF00753">
    <property type="entry name" value="Lactamase_B"/>
    <property type="match status" value="1"/>
</dbReference>
<feature type="signal peptide" evidence="2">
    <location>
        <begin position="1"/>
        <end position="26"/>
    </location>
</feature>
<reference evidence="5" key="1">
    <citation type="submission" date="2016-10" db="EMBL/GenBank/DDBJ databases">
        <authorList>
            <person name="Varghese N."/>
            <person name="Submissions S."/>
        </authorList>
    </citation>
    <scope>NUCLEOTIDE SEQUENCE [LARGE SCALE GENOMIC DNA]</scope>
    <source>
        <strain evidence="5">DSM 11578</strain>
    </source>
</reference>
<accession>A0A1I4A7E9</accession>
<keyword evidence="4" id="KW-0378">Hydrolase</keyword>
<dbReference type="NCBIfam" id="TIGR04559">
    <property type="entry name" value="SoxH_rel_PQQ_2"/>
    <property type="match status" value="1"/>
</dbReference>
<dbReference type="Proteomes" id="UP000198924">
    <property type="component" value="Unassembled WGS sequence"/>
</dbReference>
<dbReference type="SUPFAM" id="SSF56281">
    <property type="entry name" value="Metallo-hydrolase/oxidoreductase"/>
    <property type="match status" value="1"/>
</dbReference>
<gene>
    <name evidence="4" type="ORF">SAMN04488079_11351</name>
</gene>
<dbReference type="InterPro" id="IPR030829">
    <property type="entry name" value="SoxH-rel_PQQ_2"/>
</dbReference>
<dbReference type="PANTHER" id="PTHR42951">
    <property type="entry name" value="METALLO-BETA-LACTAMASE DOMAIN-CONTAINING"/>
    <property type="match status" value="1"/>
</dbReference>
<dbReference type="CDD" id="cd16282">
    <property type="entry name" value="metallo-hydrolase-like_MBL-fold"/>
    <property type="match status" value="1"/>
</dbReference>
<dbReference type="AlphaFoldDB" id="A0A1I4A7E9"/>
<dbReference type="GO" id="GO:0017001">
    <property type="term" value="P:antibiotic catabolic process"/>
    <property type="evidence" value="ECO:0007669"/>
    <property type="project" value="UniProtKB-ARBA"/>
</dbReference>
<dbReference type="RefSeq" id="WP_091714692.1">
    <property type="nucleotide sequence ID" value="NZ_FOSH01000013.1"/>
</dbReference>
<proteinExistence type="inferred from homology"/>
<dbReference type="SMART" id="SM00849">
    <property type="entry name" value="Lactamase_B"/>
    <property type="match status" value="1"/>
</dbReference>
<dbReference type="EMBL" id="FOSH01000013">
    <property type="protein sequence ID" value="SFK51861.1"/>
    <property type="molecule type" value="Genomic_DNA"/>
</dbReference>
<evidence type="ECO:0000313" key="5">
    <source>
        <dbReference type="Proteomes" id="UP000198924"/>
    </source>
</evidence>
<dbReference type="STRING" id="45496.SAMN04488079_11351"/>
<dbReference type="InterPro" id="IPR050855">
    <property type="entry name" value="NDM-1-like"/>
</dbReference>